<evidence type="ECO:0000313" key="1">
    <source>
        <dbReference type="EMBL" id="HJB28916.1"/>
    </source>
</evidence>
<protein>
    <submittedName>
        <fullName evidence="1">Uncharacterized protein</fullName>
    </submittedName>
</protein>
<sequence>MRNVKKILPRILILVVFVAALNSGVRYLYEPPTRNGIYTVNEIKETRGEVETLVLGSSLAHWGVDGNLLGEMLDSLTLNLATSAQPLIGSYYFLKEQSQINPIQRV</sequence>
<name>A0A9D2LTM3_9FIRM</name>
<proteinExistence type="predicted"/>
<evidence type="ECO:0000313" key="2">
    <source>
        <dbReference type="Proteomes" id="UP000823842"/>
    </source>
</evidence>
<dbReference type="Proteomes" id="UP000823842">
    <property type="component" value="Unassembled WGS sequence"/>
</dbReference>
<reference evidence="1" key="2">
    <citation type="submission" date="2021-04" db="EMBL/GenBank/DDBJ databases">
        <authorList>
            <person name="Gilroy R."/>
        </authorList>
    </citation>
    <scope>NUCLEOTIDE SEQUENCE</scope>
    <source>
        <strain evidence="1">ChiSjej1B19-5720</strain>
    </source>
</reference>
<feature type="non-terminal residue" evidence="1">
    <location>
        <position position="106"/>
    </location>
</feature>
<comment type="caution">
    <text evidence="1">The sequence shown here is derived from an EMBL/GenBank/DDBJ whole genome shotgun (WGS) entry which is preliminary data.</text>
</comment>
<accession>A0A9D2LTM3</accession>
<gene>
    <name evidence="1" type="ORF">IAA06_09010</name>
</gene>
<dbReference type="EMBL" id="DWYZ01000168">
    <property type="protein sequence ID" value="HJB28916.1"/>
    <property type="molecule type" value="Genomic_DNA"/>
</dbReference>
<reference evidence="1" key="1">
    <citation type="journal article" date="2021" name="PeerJ">
        <title>Extensive microbial diversity within the chicken gut microbiome revealed by metagenomics and culture.</title>
        <authorList>
            <person name="Gilroy R."/>
            <person name="Ravi A."/>
            <person name="Getino M."/>
            <person name="Pursley I."/>
            <person name="Horton D.L."/>
            <person name="Alikhan N.F."/>
            <person name="Baker D."/>
            <person name="Gharbi K."/>
            <person name="Hall N."/>
            <person name="Watson M."/>
            <person name="Adriaenssens E.M."/>
            <person name="Foster-Nyarko E."/>
            <person name="Jarju S."/>
            <person name="Secka A."/>
            <person name="Antonio M."/>
            <person name="Oren A."/>
            <person name="Chaudhuri R.R."/>
            <person name="La Ragione R."/>
            <person name="Hildebrand F."/>
            <person name="Pallen M.J."/>
        </authorList>
    </citation>
    <scope>NUCLEOTIDE SEQUENCE</scope>
    <source>
        <strain evidence="1">ChiSjej1B19-5720</strain>
    </source>
</reference>
<organism evidence="1 2">
    <name type="scientific">Candidatus Blautia faecavium</name>
    <dbReference type="NCBI Taxonomy" id="2838487"/>
    <lineage>
        <taxon>Bacteria</taxon>
        <taxon>Bacillati</taxon>
        <taxon>Bacillota</taxon>
        <taxon>Clostridia</taxon>
        <taxon>Lachnospirales</taxon>
        <taxon>Lachnospiraceae</taxon>
        <taxon>Blautia</taxon>
    </lineage>
</organism>
<dbReference type="AlphaFoldDB" id="A0A9D2LTM3"/>